<dbReference type="RefSeq" id="WP_004005654.1">
    <property type="nucleotide sequence ID" value="NZ_CAUREM010000043.1"/>
</dbReference>
<reference evidence="1" key="1">
    <citation type="submission" date="2020-04" db="EMBL/GenBank/DDBJ databases">
        <title>Deep metagenomics examines the oral microbiome during advanced dental caries in children, revealing novel taxa and co-occurrences with host molecules.</title>
        <authorList>
            <person name="Baker J.L."/>
            <person name="Morton J.T."/>
            <person name="Dinis M."/>
            <person name="Alvarez R."/>
            <person name="Tran N.C."/>
            <person name="Knight R."/>
            <person name="Edlund A."/>
        </authorList>
    </citation>
    <scope>NUCLEOTIDE SEQUENCE</scope>
    <source>
        <strain evidence="1">JCVI_47_bin.4</strain>
    </source>
</reference>
<evidence type="ECO:0000313" key="2">
    <source>
        <dbReference type="Proteomes" id="UP000769484"/>
    </source>
</evidence>
<evidence type="ECO:0000313" key="1">
    <source>
        <dbReference type="EMBL" id="MBF1649537.1"/>
    </source>
</evidence>
<comment type="caution">
    <text evidence="1">The sequence shown here is derived from an EMBL/GenBank/DDBJ whole genome shotgun (WGS) entry which is preliminary data.</text>
</comment>
<name>A0A7D4HKS9_9MICC</name>
<dbReference type="EMBL" id="JABZXJ010000017">
    <property type="protein sequence ID" value="MBF1649537.1"/>
    <property type="molecule type" value="Genomic_DNA"/>
</dbReference>
<sequence>MQSHEESQTLVQSIGEFSLGFFSKKNIQSLSVTLDAREKSAEIAVSATSNEAMDHILNAFAEHIIPTFQDEVTLDLLFVRPDSAVFRSTEDTHTNIKSFVCA</sequence>
<protein>
    <submittedName>
        <fullName evidence="1">Uncharacterized protein</fullName>
    </submittedName>
</protein>
<gene>
    <name evidence="1" type="ORF">HXO56_05525</name>
</gene>
<proteinExistence type="predicted"/>
<accession>A0A7D4HKS9</accession>
<organism evidence="1 2">
    <name type="scientific">Rothia dentocariosa</name>
    <dbReference type="NCBI Taxonomy" id="2047"/>
    <lineage>
        <taxon>Bacteria</taxon>
        <taxon>Bacillati</taxon>
        <taxon>Actinomycetota</taxon>
        <taxon>Actinomycetes</taxon>
        <taxon>Micrococcales</taxon>
        <taxon>Micrococcaceae</taxon>
        <taxon>Rothia</taxon>
    </lineage>
</organism>
<dbReference type="Proteomes" id="UP000769484">
    <property type="component" value="Unassembled WGS sequence"/>
</dbReference>
<dbReference type="AlphaFoldDB" id="A0A7D4HKS9"/>